<accession>A0A178MBR0</accession>
<name>A0A178MBR0_9CHLR</name>
<proteinExistence type="predicted"/>
<dbReference type="EMBL" id="LWQS01000054">
    <property type="protein sequence ID" value="OAN45475.1"/>
    <property type="molecule type" value="Genomic_DNA"/>
</dbReference>
<dbReference type="PANTHER" id="PTHR43777">
    <property type="entry name" value="MOLYBDENUM COFACTOR CYTIDYLYLTRANSFERASE"/>
    <property type="match status" value="1"/>
</dbReference>
<dbReference type="InterPro" id="IPR029044">
    <property type="entry name" value="Nucleotide-diphossugar_trans"/>
</dbReference>
<reference evidence="2 3" key="1">
    <citation type="submission" date="2016-04" db="EMBL/GenBank/DDBJ databases">
        <title>Chloroflexus islandicus sp. nov., a thermophilic filamentous anoxygenic phototrophic bacterium from geyser Strokkur (Iceland).</title>
        <authorList>
            <person name="Gaisin V.A."/>
            <person name="Kalashnikov A.M."/>
            <person name="Sukhacheva M.V."/>
            <person name="Grouzdev D.S."/>
            <person name="Ivanov T.M."/>
            <person name="Kuznetsov B."/>
            <person name="Gorlenko V.M."/>
        </authorList>
    </citation>
    <scope>NUCLEOTIDE SEQUENCE [LARGE SCALE GENOMIC DNA]</scope>
    <source>
        <strain evidence="3">isl-2</strain>
    </source>
</reference>
<feature type="domain" description="MobA-like NTP transferase" evidence="1">
    <location>
        <begin position="5"/>
        <end position="165"/>
    </location>
</feature>
<evidence type="ECO:0000313" key="3">
    <source>
        <dbReference type="Proteomes" id="UP000078287"/>
    </source>
</evidence>
<dbReference type="OrthoDB" id="9797742at2"/>
<evidence type="ECO:0000259" key="1">
    <source>
        <dbReference type="Pfam" id="PF12804"/>
    </source>
</evidence>
<keyword evidence="2" id="KW-0808">Transferase</keyword>
<keyword evidence="2" id="KW-0418">Kinase</keyword>
<dbReference type="CDD" id="cd04182">
    <property type="entry name" value="GT_2_like_f"/>
    <property type="match status" value="1"/>
</dbReference>
<dbReference type="Gene3D" id="3.90.550.10">
    <property type="entry name" value="Spore Coat Polysaccharide Biosynthesis Protein SpsA, Chain A"/>
    <property type="match status" value="1"/>
</dbReference>
<dbReference type="InterPro" id="IPR025877">
    <property type="entry name" value="MobA-like_NTP_Trfase"/>
</dbReference>
<gene>
    <name evidence="2" type="ORF">A6A03_14485</name>
</gene>
<evidence type="ECO:0000313" key="2">
    <source>
        <dbReference type="EMBL" id="OAN45475.1"/>
    </source>
</evidence>
<dbReference type="GO" id="GO:0016779">
    <property type="term" value="F:nucleotidyltransferase activity"/>
    <property type="evidence" value="ECO:0007669"/>
    <property type="project" value="UniProtKB-ARBA"/>
</dbReference>
<comment type="caution">
    <text evidence="2">The sequence shown here is derived from an EMBL/GenBank/DDBJ whole genome shotgun (WGS) entry which is preliminary data.</text>
</comment>
<sequence length="194" mass="20346">MKIAGLLLAAGQSTRMGQPKQLLDWQGRPLVAHIAAEALASQLAGLTVVVGAAEAQVRAALRDLPVQIVTNPAYAEGLGSSLGAGLRALPADADAAMVVLVDQPLVTARLMNELIDAYRTAPATLALVPVYRGQRGNPVIVAAALFAELQTLRGDTGARAVFNRYAGQIIWYETNDPAVVTDADTPEAWRALQG</sequence>
<keyword evidence="3" id="KW-1185">Reference proteome</keyword>
<dbReference type="PANTHER" id="PTHR43777:SF1">
    <property type="entry name" value="MOLYBDENUM COFACTOR CYTIDYLYLTRANSFERASE"/>
    <property type="match status" value="1"/>
</dbReference>
<dbReference type="AlphaFoldDB" id="A0A178MBR0"/>
<protein>
    <submittedName>
        <fullName evidence="2">4-diphosphocytidyl-2C-methyl-D-erythritol kinase</fullName>
    </submittedName>
</protein>
<dbReference type="STRING" id="1707952.A6A03_14485"/>
<dbReference type="RefSeq" id="WP_066787511.1">
    <property type="nucleotide sequence ID" value="NZ_LWQS01000054.1"/>
</dbReference>
<dbReference type="Proteomes" id="UP000078287">
    <property type="component" value="Unassembled WGS sequence"/>
</dbReference>
<dbReference type="Pfam" id="PF12804">
    <property type="entry name" value="NTP_transf_3"/>
    <property type="match status" value="1"/>
</dbReference>
<dbReference type="GO" id="GO:0016301">
    <property type="term" value="F:kinase activity"/>
    <property type="evidence" value="ECO:0007669"/>
    <property type="project" value="UniProtKB-KW"/>
</dbReference>
<dbReference type="SUPFAM" id="SSF53448">
    <property type="entry name" value="Nucleotide-diphospho-sugar transferases"/>
    <property type="match status" value="1"/>
</dbReference>
<organism evidence="2 3">
    <name type="scientific">Chloroflexus islandicus</name>
    <dbReference type="NCBI Taxonomy" id="1707952"/>
    <lineage>
        <taxon>Bacteria</taxon>
        <taxon>Bacillati</taxon>
        <taxon>Chloroflexota</taxon>
        <taxon>Chloroflexia</taxon>
        <taxon>Chloroflexales</taxon>
        <taxon>Chloroflexineae</taxon>
        <taxon>Chloroflexaceae</taxon>
        <taxon>Chloroflexus</taxon>
    </lineage>
</organism>